<dbReference type="Pfam" id="PF00128">
    <property type="entry name" value="Alpha-amylase"/>
    <property type="match status" value="1"/>
</dbReference>
<feature type="domain" description="Glycosyl hydrolase family 13 catalytic" evidence="1">
    <location>
        <begin position="16"/>
        <end position="443"/>
    </location>
</feature>
<dbReference type="InterPro" id="IPR013780">
    <property type="entry name" value="Glyco_hydro_b"/>
</dbReference>
<evidence type="ECO:0000313" key="3">
    <source>
        <dbReference type="Proteomes" id="UP000823632"/>
    </source>
</evidence>
<evidence type="ECO:0000313" key="2">
    <source>
        <dbReference type="EMBL" id="MBO8429954.1"/>
    </source>
</evidence>
<dbReference type="Proteomes" id="UP000823632">
    <property type="component" value="Unassembled WGS sequence"/>
</dbReference>
<dbReference type="GO" id="GO:0005975">
    <property type="term" value="P:carbohydrate metabolic process"/>
    <property type="evidence" value="ECO:0007669"/>
    <property type="project" value="InterPro"/>
</dbReference>
<feature type="non-terminal residue" evidence="2">
    <location>
        <position position="1"/>
    </location>
</feature>
<organism evidence="2 3">
    <name type="scientific">Candidatus Scatousia excrementipullorum</name>
    <dbReference type="NCBI Taxonomy" id="2840936"/>
    <lineage>
        <taxon>Bacteria</taxon>
        <taxon>Candidatus Scatousia</taxon>
    </lineage>
</organism>
<sequence length="579" mass="66866">YMFYADQFGVINPEKPNSFKDTIQMLDYLKDLGVTTLYIMPFADSPMGDSGFDVKNPKNVRKDLGGMPEFKEFVIAAKQKGFKIKADLILNHFSDQHEWFQAALKGDLDKLNYFVVREEMPEYKKYVDPKKGTVVEYKEPNGKISKRRLIFPDITENHYRKVTINGKDYYVYHTFYPFQLDINWENPKVLYYCLETVSYWANLGIDIFRMDAIPYLMKEEGSTAENLDKTHNLIKIISIYLQATAPRSVIQAEACQTPKDILPYFGKERTITTNINNKPVSLKRTDEFQIAYHFPYMPALWAAFITEDNKYFTEANKATPSIPNSTSWATFLRVHDELTLEMVSPEVRQVIYDALEPLGAEFRKGFGVSGRAANFLNNNADRIIMAYSTLLSLPGIPIIYYGDEIAAQNNFSYAKKAAKKRELNQKKNKLKLLSFFDSRDINRGVLTYDAFYSTMRKPKGSSLSTKIHAEVKHMIELRKQTPALSRGSFTLLKTNSPKDLAYIREYEGQKYLIIHNLGSNKRVAEINLPVGVVFKPVKKDYVYLENILNGEKYKVRISPTQKTTRLLMYPYATVWLKII</sequence>
<name>A0A9D9DLJ9_9BACT</name>
<dbReference type="PANTHER" id="PTHR10357:SF219">
    <property type="entry name" value="MALTOSE ALPHA-D-GLUCOSYLTRANSFERASE"/>
    <property type="match status" value="1"/>
</dbReference>
<dbReference type="AlphaFoldDB" id="A0A9D9DLJ9"/>
<dbReference type="InterPro" id="IPR017853">
    <property type="entry name" value="GH"/>
</dbReference>
<dbReference type="Gene3D" id="3.20.20.80">
    <property type="entry name" value="Glycosidases"/>
    <property type="match status" value="3"/>
</dbReference>
<dbReference type="Gene3D" id="2.60.40.1180">
    <property type="entry name" value="Golgi alpha-mannosidase II"/>
    <property type="match status" value="1"/>
</dbReference>
<comment type="caution">
    <text evidence="2">The sequence shown here is derived from an EMBL/GenBank/DDBJ whole genome shotgun (WGS) entry which is preliminary data.</text>
</comment>
<protein>
    <submittedName>
        <fullName evidence="2">Alpha-glucosidase C-terminal domain-containing protein</fullName>
    </submittedName>
</protein>
<reference evidence="2" key="1">
    <citation type="submission" date="2020-10" db="EMBL/GenBank/DDBJ databases">
        <authorList>
            <person name="Gilroy R."/>
        </authorList>
    </citation>
    <scope>NUCLEOTIDE SEQUENCE</scope>
    <source>
        <strain evidence="2">10192</strain>
    </source>
</reference>
<proteinExistence type="predicted"/>
<dbReference type="SMART" id="SM00642">
    <property type="entry name" value="Aamy"/>
    <property type="match status" value="1"/>
</dbReference>
<accession>A0A9D9DLJ9</accession>
<dbReference type="InterPro" id="IPR006047">
    <property type="entry name" value="GH13_cat_dom"/>
</dbReference>
<dbReference type="EMBL" id="JADIND010000022">
    <property type="protein sequence ID" value="MBO8429954.1"/>
    <property type="molecule type" value="Genomic_DNA"/>
</dbReference>
<dbReference type="PANTHER" id="PTHR10357">
    <property type="entry name" value="ALPHA-AMYLASE FAMILY MEMBER"/>
    <property type="match status" value="1"/>
</dbReference>
<dbReference type="SUPFAM" id="SSF51445">
    <property type="entry name" value="(Trans)glycosidases"/>
    <property type="match status" value="1"/>
</dbReference>
<evidence type="ECO:0000259" key="1">
    <source>
        <dbReference type="SMART" id="SM00642"/>
    </source>
</evidence>
<gene>
    <name evidence="2" type="ORF">IAC76_01065</name>
</gene>
<reference evidence="2" key="2">
    <citation type="journal article" date="2021" name="PeerJ">
        <title>Extensive microbial diversity within the chicken gut microbiome revealed by metagenomics and culture.</title>
        <authorList>
            <person name="Gilroy R."/>
            <person name="Ravi A."/>
            <person name="Getino M."/>
            <person name="Pursley I."/>
            <person name="Horton D.L."/>
            <person name="Alikhan N.F."/>
            <person name="Baker D."/>
            <person name="Gharbi K."/>
            <person name="Hall N."/>
            <person name="Watson M."/>
            <person name="Adriaenssens E.M."/>
            <person name="Foster-Nyarko E."/>
            <person name="Jarju S."/>
            <person name="Secka A."/>
            <person name="Antonio M."/>
            <person name="Oren A."/>
            <person name="Chaudhuri R.R."/>
            <person name="La Ragione R."/>
            <person name="Hildebrand F."/>
            <person name="Pallen M.J."/>
        </authorList>
    </citation>
    <scope>NUCLEOTIDE SEQUENCE</scope>
    <source>
        <strain evidence="2">10192</strain>
    </source>
</reference>
<dbReference type="SUPFAM" id="SSF51011">
    <property type="entry name" value="Glycosyl hydrolase domain"/>
    <property type="match status" value="1"/>
</dbReference>